<dbReference type="GO" id="GO:0005975">
    <property type="term" value="P:carbohydrate metabolic process"/>
    <property type="evidence" value="ECO:0007669"/>
    <property type="project" value="InterPro"/>
</dbReference>
<evidence type="ECO:0000259" key="3">
    <source>
        <dbReference type="PROSITE" id="PS51677"/>
    </source>
</evidence>
<reference evidence="4 7" key="2">
    <citation type="submission" date="2019-07" db="EMBL/GenBank/DDBJ databases">
        <title>Whole genome shotgun sequence of Lactobacillus siliginis NBRC 101315.</title>
        <authorList>
            <person name="Hosoyama A."/>
            <person name="Uohara A."/>
            <person name="Ohji S."/>
            <person name="Ichikawa N."/>
        </authorList>
    </citation>
    <scope>NUCLEOTIDE SEQUENCE [LARGE SCALE GENOMIC DNA]</scope>
    <source>
        <strain evidence="4 7">NBRC 101315</strain>
    </source>
</reference>
<dbReference type="EMBL" id="BJUD01000014">
    <property type="protein sequence ID" value="GEK28642.1"/>
    <property type="molecule type" value="Genomic_DNA"/>
</dbReference>
<protein>
    <submittedName>
        <fullName evidence="5">Polysaccharide deacetylase</fullName>
    </submittedName>
</protein>
<name>A0A0R2LF40_9LACO</name>
<dbReference type="PANTHER" id="PTHR34216">
    <property type="match status" value="1"/>
</dbReference>
<dbReference type="Proteomes" id="UP000321429">
    <property type="component" value="Unassembled WGS sequence"/>
</dbReference>
<dbReference type="AlphaFoldDB" id="A0A0R2LF40"/>
<dbReference type="SUPFAM" id="SSF88713">
    <property type="entry name" value="Glycoside hydrolase/deacetylase"/>
    <property type="match status" value="1"/>
</dbReference>
<dbReference type="Proteomes" id="UP000051139">
    <property type="component" value="Unassembled WGS sequence"/>
</dbReference>
<reference evidence="5 6" key="1">
    <citation type="journal article" date="2015" name="Genome Announc.">
        <title>Expanding the biotechnology potential of lactobacilli through comparative genomics of 213 strains and associated genera.</title>
        <authorList>
            <person name="Sun Z."/>
            <person name="Harris H.M."/>
            <person name="McCann A."/>
            <person name="Guo C."/>
            <person name="Argimon S."/>
            <person name="Zhang W."/>
            <person name="Yang X."/>
            <person name="Jeffery I.B."/>
            <person name="Cooney J.C."/>
            <person name="Kagawa T.F."/>
            <person name="Liu W."/>
            <person name="Song Y."/>
            <person name="Salvetti E."/>
            <person name="Wrobel A."/>
            <person name="Rasinkangas P."/>
            <person name="Parkhill J."/>
            <person name="Rea M.C."/>
            <person name="O'Sullivan O."/>
            <person name="Ritari J."/>
            <person name="Douillard F.P."/>
            <person name="Paul Ross R."/>
            <person name="Yang R."/>
            <person name="Briner A.E."/>
            <person name="Felis G.E."/>
            <person name="de Vos W.M."/>
            <person name="Barrangou R."/>
            <person name="Klaenhammer T.R."/>
            <person name="Caufield P.W."/>
            <person name="Cui Y."/>
            <person name="Zhang H."/>
            <person name="O'Toole P.W."/>
        </authorList>
    </citation>
    <scope>NUCLEOTIDE SEQUENCE [LARGE SCALE GENOMIC DNA]</scope>
    <source>
        <strain evidence="5 6">DSM 22696</strain>
    </source>
</reference>
<comment type="subcellular location">
    <subcellularLocation>
        <location evidence="1">Secreted</location>
    </subcellularLocation>
</comment>
<dbReference type="PROSITE" id="PS51677">
    <property type="entry name" value="NODB"/>
    <property type="match status" value="1"/>
</dbReference>
<organism evidence="5 6">
    <name type="scientific">Furfurilactobacillus siliginis</name>
    <dbReference type="NCBI Taxonomy" id="348151"/>
    <lineage>
        <taxon>Bacteria</taxon>
        <taxon>Bacillati</taxon>
        <taxon>Bacillota</taxon>
        <taxon>Bacilli</taxon>
        <taxon>Lactobacillales</taxon>
        <taxon>Lactobacillaceae</taxon>
        <taxon>Furfurilactobacillus</taxon>
    </lineage>
</organism>
<dbReference type="InterPro" id="IPR051398">
    <property type="entry name" value="Polysacch_Deacetylase"/>
</dbReference>
<dbReference type="Pfam" id="PF01522">
    <property type="entry name" value="Polysacc_deac_1"/>
    <property type="match status" value="1"/>
</dbReference>
<dbReference type="STRING" id="348151.IV55_GL000102"/>
<evidence type="ECO:0000256" key="1">
    <source>
        <dbReference type="ARBA" id="ARBA00004613"/>
    </source>
</evidence>
<dbReference type="EMBL" id="JQCB01000001">
    <property type="protein sequence ID" value="KRN97181.1"/>
    <property type="molecule type" value="Genomic_DNA"/>
</dbReference>
<gene>
    <name evidence="5" type="ORF">IV55_GL000102</name>
    <name evidence="4" type="ORF">LSI01_09530</name>
</gene>
<evidence type="ECO:0000313" key="5">
    <source>
        <dbReference type="EMBL" id="KRN97181.1"/>
    </source>
</evidence>
<proteinExistence type="predicted"/>
<dbReference type="GO" id="GO:0005576">
    <property type="term" value="C:extracellular region"/>
    <property type="evidence" value="ECO:0007669"/>
    <property type="project" value="UniProtKB-SubCell"/>
</dbReference>
<feature type="domain" description="NodB homology" evidence="3">
    <location>
        <begin position="70"/>
        <end position="153"/>
    </location>
</feature>
<dbReference type="PATRIC" id="fig|348151.3.peg.106"/>
<dbReference type="InterPro" id="IPR002509">
    <property type="entry name" value="NODB_dom"/>
</dbReference>
<keyword evidence="6" id="KW-1185">Reference proteome</keyword>
<accession>A0A0R2LF40</accession>
<evidence type="ECO:0000313" key="7">
    <source>
        <dbReference type="Proteomes" id="UP000321429"/>
    </source>
</evidence>
<evidence type="ECO:0000313" key="4">
    <source>
        <dbReference type="EMBL" id="GEK28642.1"/>
    </source>
</evidence>
<sequence length="153" mass="17738">MVFCYHRILDDNQVVKVDERLSSNSQFHDFNVNVSDFKKQMNYLAAHHIKVISTAQMVQMVDQRQAIRGHYVVLTFDDIDRTTVDNAAPIMLKHHYPFTILVITGNTGEYRDGTKLATWPQILALQKRAGDKRAYAQHALPHRQRYPRLQCAT</sequence>
<keyword evidence="2" id="KW-0732">Signal</keyword>
<comment type="caution">
    <text evidence="5">The sequence shown here is derived from an EMBL/GenBank/DDBJ whole genome shotgun (WGS) entry which is preliminary data.</text>
</comment>
<dbReference type="PANTHER" id="PTHR34216:SF3">
    <property type="entry name" value="POLY-BETA-1,6-N-ACETYL-D-GLUCOSAMINE N-DEACETYLASE"/>
    <property type="match status" value="1"/>
</dbReference>
<dbReference type="Gene3D" id="3.20.20.370">
    <property type="entry name" value="Glycoside hydrolase/deacetylase"/>
    <property type="match status" value="1"/>
</dbReference>
<dbReference type="RefSeq" id="WP_307725031.1">
    <property type="nucleotide sequence ID" value="NZ_BJUD01000014.1"/>
</dbReference>
<dbReference type="InterPro" id="IPR011330">
    <property type="entry name" value="Glyco_hydro/deAcase_b/a-brl"/>
</dbReference>
<dbReference type="GO" id="GO:0016810">
    <property type="term" value="F:hydrolase activity, acting on carbon-nitrogen (but not peptide) bonds"/>
    <property type="evidence" value="ECO:0007669"/>
    <property type="project" value="InterPro"/>
</dbReference>
<evidence type="ECO:0000256" key="2">
    <source>
        <dbReference type="ARBA" id="ARBA00022729"/>
    </source>
</evidence>
<evidence type="ECO:0000313" key="6">
    <source>
        <dbReference type="Proteomes" id="UP000051139"/>
    </source>
</evidence>